<keyword evidence="2" id="KW-1133">Transmembrane helix</keyword>
<feature type="compositionally biased region" description="Basic and acidic residues" evidence="1">
    <location>
        <begin position="409"/>
        <end position="418"/>
    </location>
</feature>
<feature type="transmembrane region" description="Helical" evidence="2">
    <location>
        <begin position="164"/>
        <end position="183"/>
    </location>
</feature>
<feature type="transmembrane region" description="Helical" evidence="2">
    <location>
        <begin position="44"/>
        <end position="68"/>
    </location>
</feature>
<feature type="region of interest" description="Disordered" evidence="1">
    <location>
        <begin position="320"/>
        <end position="432"/>
    </location>
</feature>
<dbReference type="Gene3D" id="1.10.287.920">
    <property type="entry name" value="Pheromone alpha factor receptor"/>
    <property type="match status" value="1"/>
</dbReference>
<keyword evidence="2" id="KW-0812">Transmembrane</keyword>
<evidence type="ECO:0000256" key="1">
    <source>
        <dbReference type="SAM" id="MobiDB-lite"/>
    </source>
</evidence>
<feature type="transmembrane region" description="Helical" evidence="2">
    <location>
        <begin position="283"/>
        <end position="302"/>
    </location>
</feature>
<accession>A0A6G1LMF0</accession>
<gene>
    <name evidence="3" type="ORF">EJ03DRAFT_379328</name>
</gene>
<dbReference type="CDD" id="cd14939">
    <property type="entry name" value="7tmD_STE2"/>
    <property type="match status" value="1"/>
</dbReference>
<dbReference type="GO" id="GO:0004932">
    <property type="term" value="F:mating-type factor pheromone receptor activity"/>
    <property type="evidence" value="ECO:0007669"/>
    <property type="project" value="InterPro"/>
</dbReference>
<dbReference type="InterPro" id="IPR027458">
    <property type="entry name" value="STE2_TM1-TM2_sf"/>
</dbReference>
<dbReference type="GO" id="GO:0038038">
    <property type="term" value="C:G protein-coupled receptor homodimeric complex"/>
    <property type="evidence" value="ECO:0007669"/>
    <property type="project" value="TreeGrafter"/>
</dbReference>
<evidence type="ECO:0000313" key="4">
    <source>
        <dbReference type="Proteomes" id="UP000799436"/>
    </source>
</evidence>
<feature type="transmembrane region" description="Helical" evidence="2">
    <location>
        <begin position="137"/>
        <end position="157"/>
    </location>
</feature>
<feature type="transmembrane region" description="Helical" evidence="2">
    <location>
        <begin position="80"/>
        <end position="101"/>
    </location>
</feature>
<feature type="compositionally biased region" description="Basic and acidic residues" evidence="1">
    <location>
        <begin position="356"/>
        <end position="371"/>
    </location>
</feature>
<dbReference type="Proteomes" id="UP000799436">
    <property type="component" value="Unassembled WGS sequence"/>
</dbReference>
<dbReference type="AlphaFoldDB" id="A0A6G1LMF0"/>
<dbReference type="GO" id="GO:0000750">
    <property type="term" value="P:pheromone-dependent signal transduction involved in conjugation with cellular fusion"/>
    <property type="evidence" value="ECO:0007669"/>
    <property type="project" value="TreeGrafter"/>
</dbReference>
<name>A0A6G1LMF0_9PEZI</name>
<feature type="compositionally biased region" description="Polar residues" evidence="1">
    <location>
        <begin position="323"/>
        <end position="348"/>
    </location>
</feature>
<dbReference type="InterPro" id="IPR000366">
    <property type="entry name" value="GPCR_STE2"/>
</dbReference>
<sequence length="432" mass="47742">MADDSAYIANSTFHPYTQTFSLTLPDGKTPIAASMVSLLQLDHLLATTGVIFGVQIGMAGLLLIVLLLMTSREKRSSLIFILNTVALVLVLVRDIVTSVQLHSMFYNYYNWQLYYYPETQGLKNAQGLAATAEVMNWVIDIALYAALGWQVYIVCVTLRRTYKLVIMAACLLVALVSLGYRLYLAVFNIHNMILGINRVTDAQQRQLSRIAIHNNIIQICTIAFFSAIFVVKLAWAIHIRHKLNMKQFGPMQVIFVMGCQTLIVPLIFAILAAYTLWGSELQSMVSTVVALFLPLSGMWASVQTDKARLVRSNNHGRQIPVGISNNTYGSSGDGNAQRNCTATTSDTLIGSPAQIDDDKYSASNHHDRMSEDDLELGLPVGRASSSGTNHPPQRGRSEHGYRHGGAHHGPVETHELKNGDIVVDRTYSVRSD</sequence>
<protein>
    <submittedName>
        <fullName evidence="3">Uncharacterized protein</fullName>
    </submittedName>
</protein>
<organism evidence="3 4">
    <name type="scientific">Teratosphaeria nubilosa</name>
    <dbReference type="NCBI Taxonomy" id="161662"/>
    <lineage>
        <taxon>Eukaryota</taxon>
        <taxon>Fungi</taxon>
        <taxon>Dikarya</taxon>
        <taxon>Ascomycota</taxon>
        <taxon>Pezizomycotina</taxon>
        <taxon>Dothideomycetes</taxon>
        <taxon>Dothideomycetidae</taxon>
        <taxon>Mycosphaerellales</taxon>
        <taxon>Teratosphaeriaceae</taxon>
        <taxon>Teratosphaeria</taxon>
    </lineage>
</organism>
<dbReference type="OrthoDB" id="5402633at2759"/>
<proteinExistence type="predicted"/>
<dbReference type="Pfam" id="PF02116">
    <property type="entry name" value="STE2"/>
    <property type="match status" value="1"/>
</dbReference>
<dbReference type="PANTHER" id="PTHR28009:SF1">
    <property type="entry name" value="PHEROMONE ALPHA FACTOR RECEPTOR"/>
    <property type="match status" value="1"/>
</dbReference>
<evidence type="ECO:0000313" key="3">
    <source>
        <dbReference type="EMBL" id="KAF2774143.1"/>
    </source>
</evidence>
<dbReference type="PANTHER" id="PTHR28009">
    <property type="entry name" value="PHEROMONE ALPHA FACTOR RECEPTOR"/>
    <property type="match status" value="1"/>
</dbReference>
<keyword evidence="4" id="KW-1185">Reference proteome</keyword>
<reference evidence="3" key="1">
    <citation type="journal article" date="2020" name="Stud. Mycol.">
        <title>101 Dothideomycetes genomes: a test case for predicting lifestyles and emergence of pathogens.</title>
        <authorList>
            <person name="Haridas S."/>
            <person name="Albert R."/>
            <person name="Binder M."/>
            <person name="Bloem J."/>
            <person name="Labutti K."/>
            <person name="Salamov A."/>
            <person name="Andreopoulos B."/>
            <person name="Baker S."/>
            <person name="Barry K."/>
            <person name="Bills G."/>
            <person name="Bluhm B."/>
            <person name="Cannon C."/>
            <person name="Castanera R."/>
            <person name="Culley D."/>
            <person name="Daum C."/>
            <person name="Ezra D."/>
            <person name="Gonzalez J."/>
            <person name="Henrissat B."/>
            <person name="Kuo A."/>
            <person name="Liang C."/>
            <person name="Lipzen A."/>
            <person name="Lutzoni F."/>
            <person name="Magnuson J."/>
            <person name="Mondo S."/>
            <person name="Nolan M."/>
            <person name="Ohm R."/>
            <person name="Pangilinan J."/>
            <person name="Park H.-J."/>
            <person name="Ramirez L."/>
            <person name="Alfaro M."/>
            <person name="Sun H."/>
            <person name="Tritt A."/>
            <person name="Yoshinaga Y."/>
            <person name="Zwiers L.-H."/>
            <person name="Turgeon B."/>
            <person name="Goodwin S."/>
            <person name="Spatafora J."/>
            <person name="Crous P."/>
            <person name="Grigoriev I."/>
        </authorList>
    </citation>
    <scope>NUCLEOTIDE SEQUENCE</scope>
    <source>
        <strain evidence="3">CBS 116005</strain>
    </source>
</reference>
<dbReference type="EMBL" id="ML995808">
    <property type="protein sequence ID" value="KAF2774143.1"/>
    <property type="molecule type" value="Genomic_DNA"/>
</dbReference>
<feature type="transmembrane region" description="Helical" evidence="2">
    <location>
        <begin position="251"/>
        <end position="277"/>
    </location>
</feature>
<evidence type="ECO:0000256" key="2">
    <source>
        <dbReference type="SAM" id="Phobius"/>
    </source>
</evidence>
<feature type="transmembrane region" description="Helical" evidence="2">
    <location>
        <begin position="216"/>
        <end position="239"/>
    </location>
</feature>
<keyword evidence="2" id="KW-0472">Membrane</keyword>
<dbReference type="PRINTS" id="PR00250">
    <property type="entry name" value="GPCRSTE2"/>
</dbReference>